<feature type="transmembrane region" description="Helical" evidence="6">
    <location>
        <begin position="334"/>
        <end position="352"/>
    </location>
</feature>
<dbReference type="GO" id="GO:0016020">
    <property type="term" value="C:membrane"/>
    <property type="evidence" value="ECO:0007669"/>
    <property type="project" value="UniProtKB-SubCell"/>
</dbReference>
<dbReference type="SUPFAM" id="SSF103473">
    <property type="entry name" value="MFS general substrate transporter"/>
    <property type="match status" value="1"/>
</dbReference>
<dbReference type="GO" id="GO:0022857">
    <property type="term" value="F:transmembrane transporter activity"/>
    <property type="evidence" value="ECO:0007669"/>
    <property type="project" value="InterPro"/>
</dbReference>
<feature type="transmembrane region" description="Helical" evidence="6">
    <location>
        <begin position="244"/>
        <end position="263"/>
    </location>
</feature>
<keyword evidence="3 6" id="KW-1133">Transmembrane helix</keyword>
<proteinExistence type="predicted"/>
<comment type="subcellular location">
    <subcellularLocation>
        <location evidence="1">Membrane</location>
    </subcellularLocation>
</comment>
<feature type="region of interest" description="Disordered" evidence="5">
    <location>
        <begin position="1"/>
        <end position="44"/>
    </location>
</feature>
<feature type="transmembrane region" description="Helical" evidence="6">
    <location>
        <begin position="145"/>
        <end position="167"/>
    </location>
</feature>
<feature type="transmembrane region" description="Helical" evidence="6">
    <location>
        <begin position="300"/>
        <end position="322"/>
    </location>
</feature>
<evidence type="ECO:0000256" key="2">
    <source>
        <dbReference type="ARBA" id="ARBA00022692"/>
    </source>
</evidence>
<sequence>MQYKNKMKSDKYLPPEAPAYGFPSAPSETPQDCQPPGYSQQEYHRYGYSQATQNVFPQRTQPQQVYTQHPHPPPLQSFGPLPPHTYGLPKPPQPPAQSIVQVRPSGCFNRDKTNRPQMNVLSAATLIFISGGMNIAWSIGFRRTVYLYLTTHLRIAWFIGAIIGAAISGFVPKMVPKRAITLFCSMLVLISGILNASTHQNMDALTAALYLNGIANGLVLAPTLALAGELAGSAGSSHSYWETMWSFIPFGACRLLGSFIACFWMDSIGRKKSTLLGLVACGGLAFGIASQFHHPIYNGVTIMLDIFQLFAGVAFAASSAYLAEAYPLIVKQHFISVTFIVELLVFIIISTCDITNEFFYVIGGIYTAVFIMAMWCLPETQRTTLRESQKKFRGCC</sequence>
<feature type="compositionally biased region" description="Pro residues" evidence="5">
    <location>
        <begin position="70"/>
        <end position="95"/>
    </location>
</feature>
<feature type="transmembrane region" description="Helical" evidence="6">
    <location>
        <begin position="120"/>
        <end position="139"/>
    </location>
</feature>
<feature type="region of interest" description="Disordered" evidence="5">
    <location>
        <begin position="60"/>
        <end position="95"/>
    </location>
</feature>
<evidence type="ECO:0000256" key="1">
    <source>
        <dbReference type="ARBA" id="ARBA00004370"/>
    </source>
</evidence>
<dbReference type="KEGG" id="dvi:6623782"/>
<dbReference type="InParanoid" id="A0A0Q9WJI3"/>
<dbReference type="InterPro" id="IPR036259">
    <property type="entry name" value="MFS_trans_sf"/>
</dbReference>
<name>A0A0Q9WJI3_DROVI</name>
<organism evidence="7 8">
    <name type="scientific">Drosophila virilis</name>
    <name type="common">Fruit fly</name>
    <dbReference type="NCBI Taxonomy" id="7244"/>
    <lineage>
        <taxon>Eukaryota</taxon>
        <taxon>Metazoa</taxon>
        <taxon>Ecdysozoa</taxon>
        <taxon>Arthropoda</taxon>
        <taxon>Hexapoda</taxon>
        <taxon>Insecta</taxon>
        <taxon>Pterygota</taxon>
        <taxon>Neoptera</taxon>
        <taxon>Endopterygota</taxon>
        <taxon>Diptera</taxon>
        <taxon>Brachycera</taxon>
        <taxon>Muscomorpha</taxon>
        <taxon>Ephydroidea</taxon>
        <taxon>Drosophilidae</taxon>
        <taxon>Drosophila</taxon>
    </lineage>
</organism>
<dbReference type="EMBL" id="CH940647">
    <property type="protein sequence ID" value="KRF84746.1"/>
    <property type="molecule type" value="Genomic_DNA"/>
</dbReference>
<keyword evidence="8" id="KW-1185">Reference proteome</keyword>
<evidence type="ECO:0008006" key="9">
    <source>
        <dbReference type="Google" id="ProtNLM"/>
    </source>
</evidence>
<protein>
    <recommendedName>
        <fullName evidence="9">Major facilitator superfamily (MFS) profile domain-containing protein</fullName>
    </recommendedName>
</protein>
<evidence type="ECO:0000313" key="7">
    <source>
        <dbReference type="EMBL" id="KRF84746.1"/>
    </source>
</evidence>
<dbReference type="PANTHER" id="PTHR23529:SF2">
    <property type="entry name" value="GH19118P-RELATED"/>
    <property type="match status" value="1"/>
</dbReference>
<evidence type="ECO:0000313" key="8">
    <source>
        <dbReference type="Proteomes" id="UP000008792"/>
    </source>
</evidence>
<dbReference type="AlphaFoldDB" id="A0A0Q9WJI3"/>
<gene>
    <name evidence="7" type="primary">Dvir\GJ11717</name>
    <name evidence="7" type="ORF">Dvir_GJ11717</name>
</gene>
<dbReference type="InterPro" id="IPR005828">
    <property type="entry name" value="MFS_sugar_transport-like"/>
</dbReference>
<dbReference type="Pfam" id="PF00083">
    <property type="entry name" value="Sugar_tr"/>
    <property type="match status" value="1"/>
</dbReference>
<feature type="compositionally biased region" description="Polar residues" evidence="5">
    <location>
        <begin position="26"/>
        <end position="41"/>
    </location>
</feature>
<keyword evidence="4 6" id="KW-0472">Membrane</keyword>
<dbReference type="PANTHER" id="PTHR23529">
    <property type="entry name" value="GH19118P-RELATED"/>
    <property type="match status" value="1"/>
</dbReference>
<accession>A0A0Q9WJI3</accession>
<evidence type="ECO:0000256" key="3">
    <source>
        <dbReference type="ARBA" id="ARBA00022989"/>
    </source>
</evidence>
<feature type="transmembrane region" description="Helical" evidence="6">
    <location>
        <begin position="275"/>
        <end position="294"/>
    </location>
</feature>
<reference evidence="7 8" key="1">
    <citation type="journal article" date="2007" name="Nature">
        <title>Evolution of genes and genomes on the Drosophila phylogeny.</title>
        <authorList>
            <consortium name="Drosophila 12 Genomes Consortium"/>
            <person name="Clark A.G."/>
            <person name="Eisen M.B."/>
            <person name="Smith D.R."/>
            <person name="Bergman C.M."/>
            <person name="Oliver B."/>
            <person name="Markow T.A."/>
            <person name="Kaufman T.C."/>
            <person name="Kellis M."/>
            <person name="Gelbart W."/>
            <person name="Iyer V.N."/>
            <person name="Pollard D.A."/>
            <person name="Sackton T.B."/>
            <person name="Larracuente A.M."/>
            <person name="Singh N.D."/>
            <person name="Abad J.P."/>
            <person name="Abt D.N."/>
            <person name="Adryan B."/>
            <person name="Aguade M."/>
            <person name="Akashi H."/>
            <person name="Anderson W.W."/>
            <person name="Aquadro C.F."/>
            <person name="Ardell D.H."/>
            <person name="Arguello R."/>
            <person name="Artieri C.G."/>
            <person name="Barbash D.A."/>
            <person name="Barker D."/>
            <person name="Barsanti P."/>
            <person name="Batterham P."/>
            <person name="Batzoglou S."/>
            <person name="Begun D."/>
            <person name="Bhutkar A."/>
            <person name="Blanco E."/>
            <person name="Bosak S.A."/>
            <person name="Bradley R.K."/>
            <person name="Brand A.D."/>
            <person name="Brent M.R."/>
            <person name="Brooks A.N."/>
            <person name="Brown R.H."/>
            <person name="Butlin R.K."/>
            <person name="Caggese C."/>
            <person name="Calvi B.R."/>
            <person name="Bernardo de Carvalho A."/>
            <person name="Caspi A."/>
            <person name="Castrezana S."/>
            <person name="Celniker S.E."/>
            <person name="Chang J.L."/>
            <person name="Chapple C."/>
            <person name="Chatterji S."/>
            <person name="Chinwalla A."/>
            <person name="Civetta A."/>
            <person name="Clifton S.W."/>
            <person name="Comeron J.M."/>
            <person name="Costello J.C."/>
            <person name="Coyne J.A."/>
            <person name="Daub J."/>
            <person name="David R.G."/>
            <person name="Delcher A.L."/>
            <person name="Delehaunty K."/>
            <person name="Do C.B."/>
            <person name="Ebling H."/>
            <person name="Edwards K."/>
            <person name="Eickbush T."/>
            <person name="Evans J.D."/>
            <person name="Filipski A."/>
            <person name="Findeiss S."/>
            <person name="Freyhult E."/>
            <person name="Fulton L."/>
            <person name="Fulton R."/>
            <person name="Garcia A.C."/>
            <person name="Gardiner A."/>
            <person name="Garfield D.A."/>
            <person name="Garvin B.E."/>
            <person name="Gibson G."/>
            <person name="Gilbert D."/>
            <person name="Gnerre S."/>
            <person name="Godfrey J."/>
            <person name="Good R."/>
            <person name="Gotea V."/>
            <person name="Gravely B."/>
            <person name="Greenberg A.J."/>
            <person name="Griffiths-Jones S."/>
            <person name="Gross S."/>
            <person name="Guigo R."/>
            <person name="Gustafson E.A."/>
            <person name="Haerty W."/>
            <person name="Hahn M.W."/>
            <person name="Halligan D.L."/>
            <person name="Halpern A.L."/>
            <person name="Halter G.M."/>
            <person name="Han M.V."/>
            <person name="Heger A."/>
            <person name="Hillier L."/>
            <person name="Hinrichs A.S."/>
            <person name="Holmes I."/>
            <person name="Hoskins R.A."/>
            <person name="Hubisz M.J."/>
            <person name="Hultmark D."/>
            <person name="Huntley M.A."/>
            <person name="Jaffe D.B."/>
            <person name="Jagadeeshan S."/>
            <person name="Jeck W.R."/>
            <person name="Johnson J."/>
            <person name="Jones C.D."/>
            <person name="Jordan W.C."/>
            <person name="Karpen G.H."/>
            <person name="Kataoka E."/>
            <person name="Keightley P.D."/>
            <person name="Kheradpour P."/>
            <person name="Kirkness E.F."/>
            <person name="Koerich L.B."/>
            <person name="Kristiansen K."/>
            <person name="Kudrna D."/>
            <person name="Kulathinal R.J."/>
            <person name="Kumar S."/>
            <person name="Kwok R."/>
            <person name="Lander E."/>
            <person name="Langley C.H."/>
            <person name="Lapoint R."/>
            <person name="Lazzaro B.P."/>
            <person name="Lee S.J."/>
            <person name="Levesque L."/>
            <person name="Li R."/>
            <person name="Lin C.F."/>
            <person name="Lin M.F."/>
            <person name="Lindblad-Toh K."/>
            <person name="Llopart A."/>
            <person name="Long M."/>
            <person name="Low L."/>
            <person name="Lozovsky E."/>
            <person name="Lu J."/>
            <person name="Luo M."/>
            <person name="Machado C.A."/>
            <person name="Makalowski W."/>
            <person name="Marzo M."/>
            <person name="Matsuda M."/>
            <person name="Matzkin L."/>
            <person name="McAllister B."/>
            <person name="McBride C.S."/>
            <person name="McKernan B."/>
            <person name="McKernan K."/>
            <person name="Mendez-Lago M."/>
            <person name="Minx P."/>
            <person name="Mollenhauer M.U."/>
            <person name="Montooth K."/>
            <person name="Mount S.M."/>
            <person name="Mu X."/>
            <person name="Myers E."/>
            <person name="Negre B."/>
            <person name="Newfeld S."/>
            <person name="Nielsen R."/>
            <person name="Noor M.A."/>
            <person name="O'Grady P."/>
            <person name="Pachter L."/>
            <person name="Papaceit M."/>
            <person name="Parisi M.J."/>
            <person name="Parisi M."/>
            <person name="Parts L."/>
            <person name="Pedersen J.S."/>
            <person name="Pesole G."/>
            <person name="Phillippy A.M."/>
            <person name="Ponting C.P."/>
            <person name="Pop M."/>
            <person name="Porcelli D."/>
            <person name="Powell J.R."/>
            <person name="Prohaska S."/>
            <person name="Pruitt K."/>
            <person name="Puig M."/>
            <person name="Quesneville H."/>
            <person name="Ram K.R."/>
            <person name="Rand D."/>
            <person name="Rasmussen M.D."/>
            <person name="Reed L.K."/>
            <person name="Reenan R."/>
            <person name="Reily A."/>
            <person name="Remington K.A."/>
            <person name="Rieger T.T."/>
            <person name="Ritchie M.G."/>
            <person name="Robin C."/>
            <person name="Rogers Y.H."/>
            <person name="Rohde C."/>
            <person name="Rozas J."/>
            <person name="Rubenfield M.J."/>
            <person name="Ruiz A."/>
            <person name="Russo S."/>
            <person name="Salzberg S.L."/>
            <person name="Sanchez-Gracia A."/>
            <person name="Saranga D.J."/>
            <person name="Sato H."/>
            <person name="Schaeffer S.W."/>
            <person name="Schatz M.C."/>
            <person name="Schlenke T."/>
            <person name="Schwartz R."/>
            <person name="Segarra C."/>
            <person name="Singh R.S."/>
            <person name="Sirot L."/>
            <person name="Sirota M."/>
            <person name="Sisneros N.B."/>
            <person name="Smith C.D."/>
            <person name="Smith T.F."/>
            <person name="Spieth J."/>
            <person name="Stage D.E."/>
            <person name="Stark A."/>
            <person name="Stephan W."/>
            <person name="Strausberg R.L."/>
            <person name="Strempel S."/>
            <person name="Sturgill D."/>
            <person name="Sutton G."/>
            <person name="Sutton G.G."/>
            <person name="Tao W."/>
            <person name="Teichmann S."/>
            <person name="Tobari Y.N."/>
            <person name="Tomimura Y."/>
            <person name="Tsolas J.M."/>
            <person name="Valente V.L."/>
            <person name="Venter E."/>
            <person name="Venter J.C."/>
            <person name="Vicario S."/>
            <person name="Vieira F.G."/>
            <person name="Vilella A.J."/>
            <person name="Villasante A."/>
            <person name="Walenz B."/>
            <person name="Wang J."/>
            <person name="Wasserman M."/>
            <person name="Watts T."/>
            <person name="Wilson D."/>
            <person name="Wilson R.K."/>
            <person name="Wing R.A."/>
            <person name="Wolfner M.F."/>
            <person name="Wong A."/>
            <person name="Wong G.K."/>
            <person name="Wu C.I."/>
            <person name="Wu G."/>
            <person name="Yamamoto D."/>
            <person name="Yang H.P."/>
            <person name="Yang S.P."/>
            <person name="Yorke J.A."/>
            <person name="Yoshida K."/>
            <person name="Zdobnov E."/>
            <person name="Zhang P."/>
            <person name="Zhang Y."/>
            <person name="Zimin A.V."/>
            <person name="Baldwin J."/>
            <person name="Abdouelleil A."/>
            <person name="Abdulkadir J."/>
            <person name="Abebe A."/>
            <person name="Abera B."/>
            <person name="Abreu J."/>
            <person name="Acer S.C."/>
            <person name="Aftuck L."/>
            <person name="Alexander A."/>
            <person name="An P."/>
            <person name="Anderson E."/>
            <person name="Anderson S."/>
            <person name="Arachi H."/>
            <person name="Azer M."/>
            <person name="Bachantsang P."/>
            <person name="Barry A."/>
            <person name="Bayul T."/>
            <person name="Berlin A."/>
            <person name="Bessette D."/>
            <person name="Bloom T."/>
            <person name="Blye J."/>
            <person name="Boguslavskiy L."/>
            <person name="Bonnet C."/>
            <person name="Boukhgalter B."/>
            <person name="Bourzgui I."/>
            <person name="Brown A."/>
            <person name="Cahill P."/>
            <person name="Channer S."/>
            <person name="Cheshatsang Y."/>
            <person name="Chuda L."/>
            <person name="Citroen M."/>
            <person name="Collymore A."/>
            <person name="Cooke P."/>
            <person name="Costello M."/>
            <person name="D'Aco K."/>
            <person name="Daza R."/>
            <person name="De Haan G."/>
            <person name="DeGray S."/>
            <person name="DeMaso C."/>
            <person name="Dhargay N."/>
            <person name="Dooley K."/>
            <person name="Dooley E."/>
            <person name="Doricent M."/>
            <person name="Dorje P."/>
            <person name="Dorjee K."/>
            <person name="Dupes A."/>
            <person name="Elong R."/>
            <person name="Falk J."/>
            <person name="Farina A."/>
            <person name="Faro S."/>
            <person name="Ferguson D."/>
            <person name="Fisher S."/>
            <person name="Foley C.D."/>
            <person name="Franke A."/>
            <person name="Friedrich D."/>
            <person name="Gadbois L."/>
            <person name="Gearin G."/>
            <person name="Gearin C.R."/>
            <person name="Giannoukos G."/>
            <person name="Goode T."/>
            <person name="Graham J."/>
            <person name="Grandbois E."/>
            <person name="Grewal S."/>
            <person name="Gyaltsen K."/>
            <person name="Hafez N."/>
            <person name="Hagos B."/>
            <person name="Hall J."/>
            <person name="Henson C."/>
            <person name="Hollinger A."/>
            <person name="Honan T."/>
            <person name="Huard M.D."/>
            <person name="Hughes L."/>
            <person name="Hurhula B."/>
            <person name="Husby M.E."/>
            <person name="Kamat A."/>
            <person name="Kanga B."/>
            <person name="Kashin S."/>
            <person name="Khazanovich D."/>
            <person name="Kisner P."/>
            <person name="Lance K."/>
            <person name="Lara M."/>
            <person name="Lee W."/>
            <person name="Lennon N."/>
            <person name="Letendre F."/>
            <person name="LeVine R."/>
            <person name="Lipovsky A."/>
            <person name="Liu X."/>
            <person name="Liu J."/>
            <person name="Liu S."/>
            <person name="Lokyitsang T."/>
            <person name="Lokyitsang Y."/>
            <person name="Lubonja R."/>
            <person name="Lui A."/>
            <person name="MacDonald P."/>
            <person name="Magnisalis V."/>
            <person name="Maru K."/>
            <person name="Matthews C."/>
            <person name="McCusker W."/>
            <person name="McDonough S."/>
            <person name="Mehta T."/>
            <person name="Meldrim J."/>
            <person name="Meneus L."/>
            <person name="Mihai O."/>
            <person name="Mihalev A."/>
            <person name="Mihova T."/>
            <person name="Mittelman R."/>
            <person name="Mlenga V."/>
            <person name="Montmayeur A."/>
            <person name="Mulrain L."/>
            <person name="Navidi A."/>
            <person name="Naylor J."/>
            <person name="Negash T."/>
            <person name="Nguyen T."/>
            <person name="Nguyen N."/>
            <person name="Nicol R."/>
            <person name="Norbu C."/>
            <person name="Norbu N."/>
            <person name="Novod N."/>
            <person name="O'Neill B."/>
            <person name="Osman S."/>
            <person name="Markiewicz E."/>
            <person name="Oyono O.L."/>
            <person name="Patti C."/>
            <person name="Phunkhang P."/>
            <person name="Pierre F."/>
            <person name="Priest M."/>
            <person name="Raghuraman S."/>
            <person name="Rege F."/>
            <person name="Reyes R."/>
            <person name="Rise C."/>
            <person name="Rogov P."/>
            <person name="Ross K."/>
            <person name="Ryan E."/>
            <person name="Settipalli S."/>
            <person name="Shea T."/>
            <person name="Sherpa N."/>
            <person name="Shi L."/>
            <person name="Shih D."/>
            <person name="Sparrow T."/>
            <person name="Spaulding J."/>
            <person name="Stalker J."/>
            <person name="Stange-Thomann N."/>
            <person name="Stavropoulos S."/>
            <person name="Stone C."/>
            <person name="Strader C."/>
            <person name="Tesfaye S."/>
            <person name="Thomson T."/>
            <person name="Thoulutsang Y."/>
            <person name="Thoulutsang D."/>
            <person name="Topham K."/>
            <person name="Topping I."/>
            <person name="Tsamla T."/>
            <person name="Vassiliev H."/>
            <person name="Vo A."/>
            <person name="Wangchuk T."/>
            <person name="Wangdi T."/>
            <person name="Weiand M."/>
            <person name="Wilkinson J."/>
            <person name="Wilson A."/>
            <person name="Yadav S."/>
            <person name="Young G."/>
            <person name="Yu Q."/>
            <person name="Zembek L."/>
            <person name="Zhong D."/>
            <person name="Zimmer A."/>
            <person name="Zwirko Z."/>
            <person name="Jaffe D.B."/>
            <person name="Alvarez P."/>
            <person name="Brockman W."/>
            <person name="Butler J."/>
            <person name="Chin C."/>
            <person name="Gnerre S."/>
            <person name="Grabherr M."/>
            <person name="Kleber M."/>
            <person name="Mauceli E."/>
            <person name="MacCallum I."/>
        </authorList>
    </citation>
    <scope>NUCLEOTIDE SEQUENCE [LARGE SCALE GENOMIC DNA]</scope>
    <source>
        <strain evidence="8">Tucson 15010-1051.87</strain>
    </source>
</reference>
<dbReference type="Proteomes" id="UP000008792">
    <property type="component" value="Unassembled WGS sequence"/>
</dbReference>
<keyword evidence="2 6" id="KW-0812">Transmembrane</keyword>
<evidence type="ECO:0000256" key="4">
    <source>
        <dbReference type="ARBA" id="ARBA00023136"/>
    </source>
</evidence>
<feature type="transmembrane region" description="Helical" evidence="6">
    <location>
        <begin position="358"/>
        <end position="377"/>
    </location>
</feature>
<evidence type="ECO:0000256" key="6">
    <source>
        <dbReference type="SAM" id="Phobius"/>
    </source>
</evidence>
<dbReference type="Gene3D" id="1.20.1250.20">
    <property type="entry name" value="MFS general substrate transporter like domains"/>
    <property type="match status" value="2"/>
</dbReference>
<evidence type="ECO:0000256" key="5">
    <source>
        <dbReference type="SAM" id="MobiDB-lite"/>
    </source>
</evidence>